<gene>
    <name evidence="7" type="ORF">KIH27_12165</name>
</gene>
<dbReference type="EMBL" id="JAHCLR010000022">
    <property type="protein sequence ID" value="MBS9534340.1"/>
    <property type="molecule type" value="Genomic_DNA"/>
</dbReference>
<dbReference type="PRINTS" id="PR00507">
    <property type="entry name" value="N12N6MTFRASE"/>
</dbReference>
<feature type="domain" description="Type II methyltransferase M.TaqI-like" evidence="6">
    <location>
        <begin position="547"/>
        <end position="786"/>
    </location>
</feature>
<dbReference type="GO" id="GO:0032259">
    <property type="term" value="P:methylation"/>
    <property type="evidence" value="ECO:0007669"/>
    <property type="project" value="UniProtKB-KW"/>
</dbReference>
<dbReference type="Gene3D" id="3.40.50.150">
    <property type="entry name" value="Vaccinia Virus protein VP39"/>
    <property type="match status" value="2"/>
</dbReference>
<evidence type="ECO:0000256" key="3">
    <source>
        <dbReference type="ARBA" id="ARBA00022679"/>
    </source>
</evidence>
<evidence type="ECO:0000256" key="4">
    <source>
        <dbReference type="ARBA" id="ARBA00022691"/>
    </source>
</evidence>
<protein>
    <recommendedName>
        <fullName evidence="1">site-specific DNA-methyltransferase (adenine-specific)</fullName>
        <ecNumber evidence="1">2.1.1.72</ecNumber>
    </recommendedName>
</protein>
<organism evidence="7 8">
    <name type="scientific">Mycolicibacter acidiphilus</name>
    <dbReference type="NCBI Taxonomy" id="2835306"/>
    <lineage>
        <taxon>Bacteria</taxon>
        <taxon>Bacillati</taxon>
        <taxon>Actinomycetota</taxon>
        <taxon>Actinomycetes</taxon>
        <taxon>Mycobacteriales</taxon>
        <taxon>Mycobacteriaceae</taxon>
        <taxon>Mycolicibacter</taxon>
    </lineage>
</organism>
<dbReference type="Pfam" id="PF07669">
    <property type="entry name" value="Eco57I"/>
    <property type="match status" value="1"/>
</dbReference>
<sequence>MSGGASSFVGVRIQGGLLPADLLARLAGRAGVDGLTSKDYHLAAGESVTDAANRVWAYLRGAWTAYREALQALPDTDAATSLTRERFTLVLLDQLGYGRVPTTGKGGITVGEHSFPISHHWGAVPMHLLGRIPLDTRSKGVAGAAGASPQSMVQELLNRSEQYLWALLANDTTLRLLRDSTSLVGSAYVEFDLEAIFDGDLFADFLLLYMLCQQSRLEVRDPDVGPASCWLEQWRQDALDTGSRALNLLRDGVVDALQTLGTGFLTHPDNHALRQQLADGTLTVYDVHHGLLRVIYRLLFTFVAEDRGVLLDPNADLTAKQRYLDYFATEKLRRISRRRRGGRYGDRWQALTLIWRGLGDENGLPQLGLPGIGGLFDAGELDFLTDHALSNAALQSAVRSLSLVREPGSQLLRVVDYRNLGAEELGSIYEALLEFMPAWDPATKAWQLNISSGNQRKDTGTYYTPTSLVESLLDTALDPVLDDAHKADDPEAALLAVTVCDPACGSGHFLVGAARRIAKRVAAIRTGDPEPAPAAVRSALHDVVARCIYGADLDPLAAELAKVSLWLETLDPGRPLTFLDAQIKVGNALVGTTPKLLADGLPEEAFQPIEGDDRNITRALARQNRVERSAQGSLFDIDMAAATAALGEQVQQVVSAPALSLSDVHLQRKRWRAHTDSETYRRQHLAADAWCAAFVWPKTPGAPTAPTHHTIAALAAGDDTLSDASRAEVQRLAAEYRFFHWHLEFPHLFPTTAGTGDSVNPATGCAGGFTVIITNPPWERVKLQEQEFFAARDPDIATAPNAAARKKLIKDLPATNPGLHAAFIAAKRRAEGVSHFLRNSGRYPLAGRGDINTYQVFAENDRGLIAAAGRLGIIVPTGIATDATTQYYFKDLVEHGSIASLYDFENAKPLFEGVHRSFKFCLLTLVGRDMREPEADFAFFAHDPTDLQRPNVCFALSPEEITLLNPNTGTCPVFRSRRDAEITLGIYRRVPILIREGDPDGNPWGIKFMTMFHMSNDAHLFHTRDELEADGWVLSGNVFERGEQRMLPLYQGMMATFYNHRAADVVRSAAATQRQNQPNYLSNDDLSNPNRLAIPAYWVAAEEVNGLPDWLIGFSDITSPTNERTMVAYPLPAVAVGNKIPLVVSQQPSSKRSALLALLSSYAFDYVVRQKVGGTTLNFYLVNQFPALDPGRFDGRCPWTQGKSFEQWIVERVSELSYTSVDMQPFAGSVGLSGSPYVWNEQRRVLLRAELDAAFFRLYGIERDDVDYIMETFPIVKRKDVAQHGEYRTKRMILEIYDAMAETEATGVPFKSPFDDDATTTKAGVR</sequence>
<evidence type="ECO:0000256" key="1">
    <source>
        <dbReference type="ARBA" id="ARBA00011900"/>
    </source>
</evidence>
<evidence type="ECO:0000313" key="8">
    <source>
        <dbReference type="Proteomes" id="UP001519535"/>
    </source>
</evidence>
<evidence type="ECO:0000313" key="7">
    <source>
        <dbReference type="EMBL" id="MBS9534340.1"/>
    </source>
</evidence>
<keyword evidence="3" id="KW-0808">Transferase</keyword>
<dbReference type="PANTHER" id="PTHR33841:SF1">
    <property type="entry name" value="DNA METHYLTRANSFERASE A"/>
    <property type="match status" value="1"/>
</dbReference>
<dbReference type="PANTHER" id="PTHR33841">
    <property type="entry name" value="DNA METHYLTRANSFERASE YEEA-RELATED"/>
    <property type="match status" value="1"/>
</dbReference>
<comment type="catalytic activity">
    <reaction evidence="5">
        <text>a 2'-deoxyadenosine in DNA + S-adenosyl-L-methionine = an N(6)-methyl-2'-deoxyadenosine in DNA + S-adenosyl-L-homocysteine + H(+)</text>
        <dbReference type="Rhea" id="RHEA:15197"/>
        <dbReference type="Rhea" id="RHEA-COMP:12418"/>
        <dbReference type="Rhea" id="RHEA-COMP:12419"/>
        <dbReference type="ChEBI" id="CHEBI:15378"/>
        <dbReference type="ChEBI" id="CHEBI:57856"/>
        <dbReference type="ChEBI" id="CHEBI:59789"/>
        <dbReference type="ChEBI" id="CHEBI:90615"/>
        <dbReference type="ChEBI" id="CHEBI:90616"/>
        <dbReference type="EC" id="2.1.1.72"/>
    </reaction>
</comment>
<dbReference type="RefSeq" id="WP_214093214.1">
    <property type="nucleotide sequence ID" value="NZ_JAHCLR010000022.1"/>
</dbReference>
<reference evidence="7 8" key="1">
    <citation type="submission" date="2021-05" db="EMBL/GenBank/DDBJ databases">
        <title>Mycobacterium acidophilum sp. nov., an extremely acid-tolerant member of the genus Mycobacterium.</title>
        <authorList>
            <person name="Xia J."/>
        </authorList>
    </citation>
    <scope>NUCLEOTIDE SEQUENCE [LARGE SCALE GENOMIC DNA]</scope>
    <source>
        <strain evidence="7 8">M1</strain>
    </source>
</reference>
<dbReference type="SUPFAM" id="SSF53335">
    <property type="entry name" value="S-adenosyl-L-methionine-dependent methyltransferases"/>
    <property type="match status" value="1"/>
</dbReference>
<dbReference type="InterPro" id="IPR050953">
    <property type="entry name" value="N4_N6_ade-DNA_methylase"/>
</dbReference>
<keyword evidence="4" id="KW-0949">S-adenosyl-L-methionine</keyword>
<name>A0ABS5RJ68_9MYCO</name>
<dbReference type="Proteomes" id="UP001519535">
    <property type="component" value="Unassembled WGS sequence"/>
</dbReference>
<keyword evidence="2 7" id="KW-0489">Methyltransferase</keyword>
<dbReference type="InterPro" id="IPR011639">
    <property type="entry name" value="MethylTrfase_TaqI-like_dom"/>
</dbReference>
<dbReference type="InterPro" id="IPR029063">
    <property type="entry name" value="SAM-dependent_MTases_sf"/>
</dbReference>
<accession>A0ABS5RJ68</accession>
<proteinExistence type="predicted"/>
<dbReference type="EC" id="2.1.1.72" evidence="1"/>
<keyword evidence="8" id="KW-1185">Reference proteome</keyword>
<evidence type="ECO:0000256" key="5">
    <source>
        <dbReference type="ARBA" id="ARBA00047942"/>
    </source>
</evidence>
<evidence type="ECO:0000256" key="2">
    <source>
        <dbReference type="ARBA" id="ARBA00022603"/>
    </source>
</evidence>
<comment type="caution">
    <text evidence="7">The sequence shown here is derived from an EMBL/GenBank/DDBJ whole genome shotgun (WGS) entry which is preliminary data.</text>
</comment>
<evidence type="ECO:0000259" key="6">
    <source>
        <dbReference type="Pfam" id="PF07669"/>
    </source>
</evidence>
<dbReference type="GO" id="GO:0008168">
    <property type="term" value="F:methyltransferase activity"/>
    <property type="evidence" value="ECO:0007669"/>
    <property type="project" value="UniProtKB-KW"/>
</dbReference>